<dbReference type="InterPro" id="IPR029058">
    <property type="entry name" value="AB_hydrolase_fold"/>
</dbReference>
<accession>A0A7Y9I3E0</accession>
<dbReference type="SUPFAM" id="SSF53474">
    <property type="entry name" value="alpha/beta-Hydrolases"/>
    <property type="match status" value="1"/>
</dbReference>
<dbReference type="EMBL" id="JACCBU010000001">
    <property type="protein sequence ID" value="NYE69310.1"/>
    <property type="molecule type" value="Genomic_DNA"/>
</dbReference>
<keyword evidence="3" id="KW-0378">Hydrolase</keyword>
<evidence type="ECO:0000259" key="2">
    <source>
        <dbReference type="Pfam" id="PF08840"/>
    </source>
</evidence>
<feature type="active site" description="Charge relay system" evidence="1">
    <location>
        <position position="216"/>
    </location>
</feature>
<name>A0A7Y9I3E0_9ACTN</name>
<dbReference type="GO" id="GO:0047617">
    <property type="term" value="F:fatty acyl-CoA hydrolase activity"/>
    <property type="evidence" value="ECO:0007669"/>
    <property type="project" value="TreeGrafter"/>
</dbReference>
<feature type="active site" description="Charge relay system" evidence="1">
    <location>
        <position position="100"/>
    </location>
</feature>
<dbReference type="GO" id="GO:0006637">
    <property type="term" value="P:acyl-CoA metabolic process"/>
    <property type="evidence" value="ECO:0007669"/>
    <property type="project" value="InterPro"/>
</dbReference>
<feature type="domain" description="BAAT/Acyl-CoA thioester hydrolase C-terminal" evidence="2">
    <location>
        <begin position="74"/>
        <end position="131"/>
    </location>
</feature>
<dbReference type="PIRSF" id="PIRSF016521">
    <property type="entry name" value="Acyl-CoA_hydro"/>
    <property type="match status" value="1"/>
</dbReference>
<dbReference type="Pfam" id="PF08840">
    <property type="entry name" value="BAAT_C"/>
    <property type="match status" value="2"/>
</dbReference>
<organism evidence="3 4">
    <name type="scientific">Microlunatus parietis</name>
    <dbReference type="NCBI Taxonomy" id="682979"/>
    <lineage>
        <taxon>Bacteria</taxon>
        <taxon>Bacillati</taxon>
        <taxon>Actinomycetota</taxon>
        <taxon>Actinomycetes</taxon>
        <taxon>Propionibacteriales</taxon>
        <taxon>Propionibacteriaceae</taxon>
        <taxon>Microlunatus</taxon>
    </lineage>
</organism>
<dbReference type="GO" id="GO:0006631">
    <property type="term" value="P:fatty acid metabolic process"/>
    <property type="evidence" value="ECO:0007669"/>
    <property type="project" value="TreeGrafter"/>
</dbReference>
<dbReference type="InterPro" id="IPR016662">
    <property type="entry name" value="Acyl-CoA_thioEstase_long-chain"/>
</dbReference>
<sequence>MDLKADRDLPRAAGLTGVLISPEGAAPEGGVVLIGGSEGGLHERDAAVLAGEGFAVLALAYFGAPGVPPVLKNIPLEYFSRGVQLLLDGGVRRVGILGGSRGGEAALLVASHDRRIAAAVSVVGSGVVTQGIDYGLGPVDVIMATPTVAWTLGGAPLPALPNQVSAEFAAAVAAGGPVGLATQYGPLPTEPAALAEISIPVEQSDAAILLIAGERDAMWDSASYHAVAAARLEAARHPRPWHHVVLPGAGHGIAGPPGEPITSTVSPGPGVSFELGGDPAATTAARAEAWHRTVRFLREHLT</sequence>
<evidence type="ECO:0000256" key="1">
    <source>
        <dbReference type="PIRSR" id="PIRSR016521-1"/>
    </source>
</evidence>
<evidence type="ECO:0000313" key="3">
    <source>
        <dbReference type="EMBL" id="NYE69310.1"/>
    </source>
</evidence>
<dbReference type="Gene3D" id="3.40.50.1820">
    <property type="entry name" value="alpha/beta hydrolase"/>
    <property type="match status" value="1"/>
</dbReference>
<dbReference type="PANTHER" id="PTHR10824:SF4">
    <property type="entry name" value="ACYL-COENZYME A THIOESTERASE 1-LIKE"/>
    <property type="match status" value="1"/>
</dbReference>
<dbReference type="Proteomes" id="UP000569914">
    <property type="component" value="Unassembled WGS sequence"/>
</dbReference>
<feature type="active site" description="Charge relay system" evidence="1">
    <location>
        <position position="251"/>
    </location>
</feature>
<dbReference type="InterPro" id="IPR014940">
    <property type="entry name" value="BAAT_C"/>
</dbReference>
<dbReference type="RefSeq" id="WP_179748051.1">
    <property type="nucleotide sequence ID" value="NZ_JACCBU010000001.1"/>
</dbReference>
<dbReference type="AlphaFoldDB" id="A0A7Y9I3E0"/>
<reference evidence="3 4" key="1">
    <citation type="submission" date="2020-07" db="EMBL/GenBank/DDBJ databases">
        <title>Sequencing the genomes of 1000 actinobacteria strains.</title>
        <authorList>
            <person name="Klenk H.-P."/>
        </authorList>
    </citation>
    <scope>NUCLEOTIDE SEQUENCE [LARGE SCALE GENOMIC DNA]</scope>
    <source>
        <strain evidence="3 4">DSM 22083</strain>
    </source>
</reference>
<keyword evidence="4" id="KW-1185">Reference proteome</keyword>
<protein>
    <submittedName>
        <fullName evidence="3">Dienelactone hydrolase</fullName>
    </submittedName>
</protein>
<gene>
    <name evidence="3" type="ORF">BKA15_000639</name>
</gene>
<evidence type="ECO:0000313" key="4">
    <source>
        <dbReference type="Proteomes" id="UP000569914"/>
    </source>
</evidence>
<feature type="domain" description="BAAT/Acyl-CoA thioester hydrolase C-terminal" evidence="2">
    <location>
        <begin position="196"/>
        <end position="301"/>
    </location>
</feature>
<proteinExistence type="predicted"/>
<comment type="caution">
    <text evidence="3">The sequence shown here is derived from an EMBL/GenBank/DDBJ whole genome shotgun (WGS) entry which is preliminary data.</text>
</comment>
<dbReference type="PANTHER" id="PTHR10824">
    <property type="entry name" value="ACYL-COENZYME A THIOESTERASE-RELATED"/>
    <property type="match status" value="1"/>
</dbReference>